<dbReference type="InterPro" id="IPR018710">
    <property type="entry name" value="DUF2232"/>
</dbReference>
<keyword evidence="1" id="KW-1133">Transmembrane helix</keyword>
<dbReference type="Proteomes" id="UP000505210">
    <property type="component" value="Chromosome"/>
</dbReference>
<evidence type="ECO:0000256" key="1">
    <source>
        <dbReference type="SAM" id="Phobius"/>
    </source>
</evidence>
<sequence length="235" mass="25716">MGEEPARAIADASDPSPVQVNVAPAPLKLVETAFLSSTAGLLWLVSYYLSLVPWMRIVFPLPIALVYLRWGARAAWMSLLVTGLLLSVLMGPFLSILFIIPYGLLGVQLGFLWRRGAGWPVSISIGAVLATLGLFARVALTSAFVGEDLWVYLTRRIADLLEWLVTRLVDWGVLGVEALGQINLSAVQALTVGAFLLSDLVYVFTIHLAAWLLLGRLGNAIPEPPRWVRILLEEE</sequence>
<dbReference type="KEGG" id="theu:HPC62_11015"/>
<feature type="transmembrane region" description="Helical" evidence="1">
    <location>
        <begin position="80"/>
        <end position="105"/>
    </location>
</feature>
<keyword evidence="3" id="KW-1185">Reference proteome</keyword>
<accession>A0A6M8BDL9</accession>
<protein>
    <submittedName>
        <fullName evidence="2">DUF2232 domain-containing protein</fullName>
    </submittedName>
</protein>
<dbReference type="Pfam" id="PF09991">
    <property type="entry name" value="DUF2232"/>
    <property type="match status" value="1"/>
</dbReference>
<gene>
    <name evidence="2" type="ORF">HPC62_11015</name>
</gene>
<feature type="transmembrane region" description="Helical" evidence="1">
    <location>
        <begin position="117"/>
        <end position="140"/>
    </location>
</feature>
<keyword evidence="1" id="KW-0812">Transmembrane</keyword>
<feature type="transmembrane region" description="Helical" evidence="1">
    <location>
        <begin position="192"/>
        <end position="214"/>
    </location>
</feature>
<name>A0A6M8BDL9_9CYAN</name>
<organism evidence="2 3">
    <name type="scientific">Thermoleptolyngbya sichuanensis A183</name>
    <dbReference type="NCBI Taxonomy" id="2737172"/>
    <lineage>
        <taxon>Bacteria</taxon>
        <taxon>Bacillati</taxon>
        <taxon>Cyanobacteriota</taxon>
        <taxon>Cyanophyceae</taxon>
        <taxon>Oculatellales</taxon>
        <taxon>Oculatellaceae</taxon>
        <taxon>Thermoleptolyngbya</taxon>
        <taxon>Thermoleptolyngbya sichuanensis</taxon>
    </lineage>
</organism>
<reference evidence="2 3" key="1">
    <citation type="submission" date="2020-05" db="EMBL/GenBank/DDBJ databases">
        <title>Complete genome sequence of of a novel Thermoleptolyngbya strain isolated from hot springs of Ganzi, Sichuan China.</title>
        <authorList>
            <person name="Tang J."/>
            <person name="Daroch M."/>
            <person name="Li L."/>
            <person name="Waleron K."/>
            <person name="Waleron M."/>
            <person name="Waleron M."/>
        </authorList>
    </citation>
    <scope>NUCLEOTIDE SEQUENCE [LARGE SCALE GENOMIC DNA]</scope>
    <source>
        <strain evidence="2 3">PKUAC-SCTA183</strain>
    </source>
</reference>
<dbReference type="EMBL" id="CP053661">
    <property type="protein sequence ID" value="QKD84904.1"/>
    <property type="molecule type" value="Genomic_DNA"/>
</dbReference>
<dbReference type="PANTHER" id="PTHR37185:SF3">
    <property type="entry name" value="MEMBRANE PROTEIN"/>
    <property type="match status" value="1"/>
</dbReference>
<dbReference type="PANTHER" id="PTHR37185">
    <property type="entry name" value="MEMBRANE PROTEIN"/>
    <property type="match status" value="1"/>
</dbReference>
<proteinExistence type="predicted"/>
<dbReference type="AlphaFoldDB" id="A0A6M8BDL9"/>
<feature type="transmembrane region" description="Helical" evidence="1">
    <location>
        <begin position="45"/>
        <end position="68"/>
    </location>
</feature>
<evidence type="ECO:0000313" key="2">
    <source>
        <dbReference type="EMBL" id="QKD84904.1"/>
    </source>
</evidence>
<keyword evidence="1" id="KW-0472">Membrane</keyword>
<evidence type="ECO:0000313" key="3">
    <source>
        <dbReference type="Proteomes" id="UP000505210"/>
    </source>
</evidence>